<reference evidence="2 3" key="1">
    <citation type="submission" date="2017-02" db="EMBL/GenBank/DDBJ databases">
        <title>The new phylogeny of genus Mycobacterium.</title>
        <authorList>
            <person name="Tortoli E."/>
            <person name="Trovato A."/>
            <person name="Cirillo D.M."/>
        </authorList>
    </citation>
    <scope>NUCLEOTIDE SEQUENCE [LARGE SCALE GENOMIC DNA]</scope>
    <source>
        <strain evidence="2 3">FI-09383</strain>
    </source>
</reference>
<name>A0A0M2ZB04_9MYCO</name>
<dbReference type="AlphaFoldDB" id="A0A0M2ZB04"/>
<proteinExistence type="predicted"/>
<evidence type="ECO:0000313" key="2">
    <source>
        <dbReference type="EMBL" id="ORA69439.1"/>
    </source>
</evidence>
<accession>A0A0M2ZB04</accession>
<sequence length="65" mass="6778">MGREFETHPARTGGAVGVRWFYVLLLVVIAIAAVAGIVSTAAMGQTQVAIIIGLVTMAFFSRVAA</sequence>
<keyword evidence="1" id="KW-0472">Membrane</keyword>
<keyword evidence="1" id="KW-1133">Transmembrane helix</keyword>
<feature type="transmembrane region" description="Helical" evidence="1">
    <location>
        <begin position="20"/>
        <end position="42"/>
    </location>
</feature>
<evidence type="ECO:0000256" key="1">
    <source>
        <dbReference type="SAM" id="Phobius"/>
    </source>
</evidence>
<feature type="transmembrane region" description="Helical" evidence="1">
    <location>
        <begin position="48"/>
        <end position="64"/>
    </location>
</feature>
<dbReference type="Proteomes" id="UP000192772">
    <property type="component" value="Unassembled WGS sequence"/>
</dbReference>
<protein>
    <submittedName>
        <fullName evidence="2">Uncharacterized protein</fullName>
    </submittedName>
</protein>
<keyword evidence="1" id="KW-0812">Transmembrane</keyword>
<accession>A0A1A0R1L4</accession>
<organism evidence="2 3">
    <name type="scientific">Mycolicibacterium elephantis</name>
    <dbReference type="NCBI Taxonomy" id="81858"/>
    <lineage>
        <taxon>Bacteria</taxon>
        <taxon>Bacillati</taxon>
        <taxon>Actinomycetota</taxon>
        <taxon>Actinomycetes</taxon>
        <taxon>Mycobacteriales</taxon>
        <taxon>Mycobacteriaceae</taxon>
        <taxon>Mycolicibacterium</taxon>
    </lineage>
</organism>
<evidence type="ECO:0000313" key="3">
    <source>
        <dbReference type="Proteomes" id="UP000192772"/>
    </source>
</evidence>
<comment type="caution">
    <text evidence="2">The sequence shown here is derived from an EMBL/GenBank/DDBJ whole genome shotgun (WGS) entry which is preliminary data.</text>
</comment>
<gene>
    <name evidence="2" type="ORF">BST23_02005</name>
</gene>
<dbReference type="EMBL" id="MVHP01000001">
    <property type="protein sequence ID" value="ORA69439.1"/>
    <property type="molecule type" value="Genomic_DNA"/>
</dbReference>
<dbReference type="RefSeq" id="WP_046754139.1">
    <property type="nucleotide sequence ID" value="NZ_JBCGVB010000003.1"/>
</dbReference>